<evidence type="ECO:0000256" key="3">
    <source>
        <dbReference type="PROSITE-ProRule" id="PRU00023"/>
    </source>
</evidence>
<dbReference type="Pfam" id="PF12796">
    <property type="entry name" value="Ank_2"/>
    <property type="match status" value="1"/>
</dbReference>
<proteinExistence type="predicted"/>
<dbReference type="EMBL" id="JAVRJZ010000004">
    <property type="protein sequence ID" value="KAK2723432.1"/>
    <property type="molecule type" value="Genomic_DNA"/>
</dbReference>
<evidence type="ECO:0000256" key="1">
    <source>
        <dbReference type="ARBA" id="ARBA00022737"/>
    </source>
</evidence>
<dbReference type="SMART" id="SM00248">
    <property type="entry name" value="ANK"/>
    <property type="match status" value="3"/>
</dbReference>
<protein>
    <recommendedName>
        <fullName evidence="6">Ankyrin repeat domain-containing protein</fullName>
    </recommendedName>
</protein>
<organism evidence="4 5">
    <name type="scientific">Artemia franciscana</name>
    <name type="common">Brine shrimp</name>
    <name type="synonym">Artemia sanfranciscana</name>
    <dbReference type="NCBI Taxonomy" id="6661"/>
    <lineage>
        <taxon>Eukaryota</taxon>
        <taxon>Metazoa</taxon>
        <taxon>Ecdysozoa</taxon>
        <taxon>Arthropoda</taxon>
        <taxon>Crustacea</taxon>
        <taxon>Branchiopoda</taxon>
        <taxon>Anostraca</taxon>
        <taxon>Artemiidae</taxon>
        <taxon>Artemia</taxon>
    </lineage>
</organism>
<keyword evidence="2 3" id="KW-0040">ANK repeat</keyword>
<dbReference type="InterPro" id="IPR002110">
    <property type="entry name" value="Ankyrin_rpt"/>
</dbReference>
<dbReference type="AlphaFoldDB" id="A0AA88LAN8"/>
<evidence type="ECO:0000256" key="2">
    <source>
        <dbReference type="ARBA" id="ARBA00023043"/>
    </source>
</evidence>
<reference evidence="4" key="1">
    <citation type="submission" date="2023-07" db="EMBL/GenBank/DDBJ databases">
        <title>Chromosome-level genome assembly of Artemia franciscana.</title>
        <authorList>
            <person name="Jo E."/>
        </authorList>
    </citation>
    <scope>NUCLEOTIDE SEQUENCE</scope>
    <source>
        <tissue evidence="4">Whole body</tissue>
    </source>
</reference>
<dbReference type="PANTHER" id="PTHR24171">
    <property type="entry name" value="ANKYRIN REPEAT DOMAIN-CONTAINING PROTEIN 39-RELATED"/>
    <property type="match status" value="1"/>
</dbReference>
<dbReference type="PANTHER" id="PTHR24171:SF9">
    <property type="entry name" value="ANKYRIN REPEAT DOMAIN-CONTAINING PROTEIN 39"/>
    <property type="match status" value="1"/>
</dbReference>
<evidence type="ECO:0008006" key="6">
    <source>
        <dbReference type="Google" id="ProtNLM"/>
    </source>
</evidence>
<dbReference type="Gene3D" id="1.25.40.20">
    <property type="entry name" value="Ankyrin repeat-containing domain"/>
    <property type="match status" value="1"/>
</dbReference>
<dbReference type="Proteomes" id="UP001187531">
    <property type="component" value="Unassembled WGS sequence"/>
</dbReference>
<feature type="repeat" description="ANK" evidence="3">
    <location>
        <begin position="44"/>
        <end position="76"/>
    </location>
</feature>
<dbReference type="InterPro" id="IPR036770">
    <property type="entry name" value="Ankyrin_rpt-contain_sf"/>
</dbReference>
<comment type="caution">
    <text evidence="4">The sequence shown here is derived from an EMBL/GenBank/DDBJ whole genome shotgun (WGS) entry which is preliminary data.</text>
</comment>
<dbReference type="Pfam" id="PF13606">
    <property type="entry name" value="Ank_3"/>
    <property type="match status" value="1"/>
</dbReference>
<dbReference type="SUPFAM" id="SSF48403">
    <property type="entry name" value="Ankyrin repeat"/>
    <property type="match status" value="1"/>
</dbReference>
<sequence>MIDSIRKDTPLHNSLYYNSEPKVALNMCQLLLRKGSDPNVKDYANLTALYVAAMKGRLDICELLVNNGADPNARCGFYSITAFHIAALKGKRDICEFLWNNGFDGKTSLHFAAGKEYSFKLYLKEATYLMKSVEAYRQMQRAKAKLYLST</sequence>
<gene>
    <name evidence="4" type="ORF">QYM36_001936</name>
</gene>
<accession>A0AA88LAN8</accession>
<evidence type="ECO:0000313" key="5">
    <source>
        <dbReference type="Proteomes" id="UP001187531"/>
    </source>
</evidence>
<dbReference type="PROSITE" id="PS50088">
    <property type="entry name" value="ANK_REPEAT"/>
    <property type="match status" value="2"/>
</dbReference>
<keyword evidence="5" id="KW-1185">Reference proteome</keyword>
<name>A0AA88LAN8_ARTSF</name>
<evidence type="ECO:0000313" key="4">
    <source>
        <dbReference type="EMBL" id="KAK2723432.1"/>
    </source>
</evidence>
<dbReference type="PROSITE" id="PS50297">
    <property type="entry name" value="ANK_REP_REGION"/>
    <property type="match status" value="1"/>
</dbReference>
<keyword evidence="1" id="KW-0677">Repeat</keyword>
<feature type="repeat" description="ANK" evidence="3">
    <location>
        <begin position="6"/>
        <end position="43"/>
    </location>
</feature>